<accession>A0A1T4PDP9</accession>
<dbReference type="AlphaFoldDB" id="A0A1T4PDP9"/>
<feature type="transmembrane region" description="Helical" evidence="1">
    <location>
        <begin position="59"/>
        <end position="76"/>
    </location>
</feature>
<name>A0A1T4PDP9_9FIRM</name>
<keyword evidence="1" id="KW-1133">Transmembrane helix</keyword>
<dbReference type="EMBL" id="FUWY01000006">
    <property type="protein sequence ID" value="SJZ89695.1"/>
    <property type="molecule type" value="Genomic_DNA"/>
</dbReference>
<evidence type="ECO:0000256" key="1">
    <source>
        <dbReference type="SAM" id="Phobius"/>
    </source>
</evidence>
<feature type="transmembrane region" description="Helical" evidence="1">
    <location>
        <begin position="12"/>
        <end position="31"/>
    </location>
</feature>
<feature type="transmembrane region" description="Helical" evidence="1">
    <location>
        <begin position="82"/>
        <end position="102"/>
    </location>
</feature>
<keyword evidence="1" id="KW-0472">Membrane</keyword>
<feature type="transmembrane region" description="Helical" evidence="1">
    <location>
        <begin position="137"/>
        <end position="155"/>
    </location>
</feature>
<proteinExistence type="predicted"/>
<dbReference type="STRING" id="118967.SAMN02745191_1969"/>
<organism evidence="2 3">
    <name type="scientific">Anaerorhabdus furcosa</name>
    <dbReference type="NCBI Taxonomy" id="118967"/>
    <lineage>
        <taxon>Bacteria</taxon>
        <taxon>Bacillati</taxon>
        <taxon>Bacillota</taxon>
        <taxon>Erysipelotrichia</taxon>
        <taxon>Erysipelotrichales</taxon>
        <taxon>Erysipelotrichaceae</taxon>
        <taxon>Anaerorhabdus</taxon>
    </lineage>
</organism>
<sequence>MKGIIFNNPNKHYIIDISGNFIILFLINLIGKSKINLYRVNLKSIEEFKYQNGSKISKLRLPFLIAFSIAIGNILSNVESPAILSINSFAILCIICVIWIVLPFSKISRFVFLTKINRLKIINSRLAGKIYIPNKNYFLKYIFLKIMIFLSYCSICILDRTILKILFAITLIIFISWIKKFNGIYS</sequence>
<keyword evidence="3" id="KW-1185">Reference proteome</keyword>
<reference evidence="3" key="1">
    <citation type="submission" date="2017-02" db="EMBL/GenBank/DDBJ databases">
        <authorList>
            <person name="Varghese N."/>
            <person name="Submissions S."/>
        </authorList>
    </citation>
    <scope>NUCLEOTIDE SEQUENCE [LARGE SCALE GENOMIC DNA]</scope>
    <source>
        <strain evidence="3">ATCC 25662</strain>
    </source>
</reference>
<keyword evidence="1" id="KW-0812">Transmembrane</keyword>
<feature type="transmembrane region" description="Helical" evidence="1">
    <location>
        <begin position="161"/>
        <end position="178"/>
    </location>
</feature>
<dbReference type="Proteomes" id="UP000243297">
    <property type="component" value="Unassembled WGS sequence"/>
</dbReference>
<protein>
    <submittedName>
        <fullName evidence="2">Uncharacterized protein</fullName>
    </submittedName>
</protein>
<evidence type="ECO:0000313" key="3">
    <source>
        <dbReference type="Proteomes" id="UP000243297"/>
    </source>
</evidence>
<evidence type="ECO:0000313" key="2">
    <source>
        <dbReference type="EMBL" id="SJZ89695.1"/>
    </source>
</evidence>
<gene>
    <name evidence="2" type="ORF">SAMN02745191_1969</name>
</gene>